<sequence length="144" mass="16370">MDPAYPDSRLLAIINEFKAVVISTDPEERSRFDDADIREVTVTEDLPKHLEEHGLPVPRDQAWKMSGVQPGDLAVVAFTSGSTGKPKGVLHYHGRLTSEHQSYIWNMEYKGGSRILQFGSYAFHCICWRDWAIFFAWSDAVRSI</sequence>
<dbReference type="EMBL" id="AZHB01000022">
    <property type="protein sequence ID" value="OAA56385.1"/>
    <property type="molecule type" value="Genomic_DNA"/>
</dbReference>
<gene>
    <name evidence="4" type="ORF">ISF_07453</name>
</gene>
<dbReference type="GO" id="GO:0044550">
    <property type="term" value="P:secondary metabolite biosynthetic process"/>
    <property type="evidence" value="ECO:0007669"/>
    <property type="project" value="TreeGrafter"/>
</dbReference>
<name>A0A162IFF8_CORFA</name>
<keyword evidence="5" id="KW-1185">Reference proteome</keyword>
<dbReference type="GO" id="GO:0043041">
    <property type="term" value="P:amino acid activation for nonribosomal peptide biosynthetic process"/>
    <property type="evidence" value="ECO:0007669"/>
    <property type="project" value="TreeGrafter"/>
</dbReference>
<dbReference type="InterPro" id="IPR020845">
    <property type="entry name" value="AMP-binding_CS"/>
</dbReference>
<protein>
    <submittedName>
        <fullName evidence="4">AMP-dependent synthetase/ligase</fullName>
    </submittedName>
</protein>
<dbReference type="PANTHER" id="PTHR45527:SF1">
    <property type="entry name" value="FATTY ACID SYNTHASE"/>
    <property type="match status" value="1"/>
</dbReference>
<keyword evidence="4" id="KW-0436">Ligase</keyword>
<dbReference type="STRING" id="1081104.A0A162IFF8"/>
<keyword evidence="1" id="KW-0596">Phosphopantetheine</keyword>
<dbReference type="GeneID" id="30023745"/>
<dbReference type="OrthoDB" id="416786at2759"/>
<dbReference type="GO" id="GO:0005737">
    <property type="term" value="C:cytoplasm"/>
    <property type="evidence" value="ECO:0007669"/>
    <property type="project" value="TreeGrafter"/>
</dbReference>
<evidence type="ECO:0000256" key="2">
    <source>
        <dbReference type="ARBA" id="ARBA00022553"/>
    </source>
</evidence>
<reference evidence="4 5" key="1">
    <citation type="journal article" date="2016" name="Genome Biol. Evol.">
        <title>Divergent and convergent evolution of fungal pathogenicity.</title>
        <authorList>
            <person name="Shang Y."/>
            <person name="Xiao G."/>
            <person name="Zheng P."/>
            <person name="Cen K."/>
            <person name="Zhan S."/>
            <person name="Wang C."/>
        </authorList>
    </citation>
    <scope>NUCLEOTIDE SEQUENCE [LARGE SCALE GENOMIC DNA]</scope>
    <source>
        <strain evidence="4 5">ARSEF 2679</strain>
    </source>
</reference>
<dbReference type="SUPFAM" id="SSF56801">
    <property type="entry name" value="Acetyl-CoA synthetase-like"/>
    <property type="match status" value="1"/>
</dbReference>
<dbReference type="Pfam" id="PF00501">
    <property type="entry name" value="AMP-binding"/>
    <property type="match status" value="1"/>
</dbReference>
<evidence type="ECO:0000313" key="4">
    <source>
        <dbReference type="EMBL" id="OAA56385.1"/>
    </source>
</evidence>
<dbReference type="Gene3D" id="3.40.50.12780">
    <property type="entry name" value="N-terminal domain of ligase-like"/>
    <property type="match status" value="1"/>
</dbReference>
<evidence type="ECO:0000313" key="5">
    <source>
        <dbReference type="Proteomes" id="UP000076744"/>
    </source>
</evidence>
<accession>A0A162IFF8</accession>
<dbReference type="GO" id="GO:0031177">
    <property type="term" value="F:phosphopantetheine binding"/>
    <property type="evidence" value="ECO:0007669"/>
    <property type="project" value="TreeGrafter"/>
</dbReference>
<dbReference type="InterPro" id="IPR042099">
    <property type="entry name" value="ANL_N_sf"/>
</dbReference>
<dbReference type="RefSeq" id="XP_018701652.1">
    <property type="nucleotide sequence ID" value="XM_018851056.1"/>
</dbReference>
<comment type="caution">
    <text evidence="4">The sequence shown here is derived from an EMBL/GenBank/DDBJ whole genome shotgun (WGS) entry which is preliminary data.</text>
</comment>
<proteinExistence type="predicted"/>
<dbReference type="PROSITE" id="PS00455">
    <property type="entry name" value="AMP_BINDING"/>
    <property type="match status" value="1"/>
</dbReference>
<feature type="domain" description="AMP-dependent synthetase/ligase" evidence="3">
    <location>
        <begin position="2"/>
        <end position="126"/>
    </location>
</feature>
<dbReference type="GO" id="GO:0016874">
    <property type="term" value="F:ligase activity"/>
    <property type="evidence" value="ECO:0007669"/>
    <property type="project" value="UniProtKB-KW"/>
</dbReference>
<dbReference type="AlphaFoldDB" id="A0A162IFF8"/>
<evidence type="ECO:0000259" key="3">
    <source>
        <dbReference type="Pfam" id="PF00501"/>
    </source>
</evidence>
<dbReference type="Proteomes" id="UP000076744">
    <property type="component" value="Unassembled WGS sequence"/>
</dbReference>
<organism evidence="4 5">
    <name type="scientific">Cordyceps fumosorosea (strain ARSEF 2679)</name>
    <name type="common">Isaria fumosorosea</name>
    <dbReference type="NCBI Taxonomy" id="1081104"/>
    <lineage>
        <taxon>Eukaryota</taxon>
        <taxon>Fungi</taxon>
        <taxon>Dikarya</taxon>
        <taxon>Ascomycota</taxon>
        <taxon>Pezizomycotina</taxon>
        <taxon>Sordariomycetes</taxon>
        <taxon>Hypocreomycetidae</taxon>
        <taxon>Hypocreales</taxon>
        <taxon>Cordycipitaceae</taxon>
        <taxon>Cordyceps</taxon>
    </lineage>
</organism>
<dbReference type="PANTHER" id="PTHR45527">
    <property type="entry name" value="NONRIBOSOMAL PEPTIDE SYNTHETASE"/>
    <property type="match status" value="1"/>
</dbReference>
<evidence type="ECO:0000256" key="1">
    <source>
        <dbReference type="ARBA" id="ARBA00022450"/>
    </source>
</evidence>
<dbReference type="InterPro" id="IPR000873">
    <property type="entry name" value="AMP-dep_synth/lig_dom"/>
</dbReference>
<keyword evidence="2" id="KW-0597">Phosphoprotein</keyword>